<accession>A0A2Z6PA93</accession>
<protein>
    <recommendedName>
        <fullName evidence="1">Reverse transcriptase zinc-binding domain-containing protein</fullName>
    </recommendedName>
</protein>
<dbReference type="AlphaFoldDB" id="A0A2Z6PA93"/>
<evidence type="ECO:0000313" key="2">
    <source>
        <dbReference type="EMBL" id="GAU41099.1"/>
    </source>
</evidence>
<dbReference type="Proteomes" id="UP000242715">
    <property type="component" value="Unassembled WGS sequence"/>
</dbReference>
<dbReference type="OrthoDB" id="1436790at2759"/>
<evidence type="ECO:0000313" key="3">
    <source>
        <dbReference type="Proteomes" id="UP000242715"/>
    </source>
</evidence>
<dbReference type="PANTHER" id="PTHR36617:SF16">
    <property type="entry name" value="OS04G0516500 PROTEIN"/>
    <property type="match status" value="1"/>
</dbReference>
<dbReference type="PANTHER" id="PTHR36617">
    <property type="entry name" value="PROTEIN, PUTATIVE-RELATED"/>
    <property type="match status" value="1"/>
</dbReference>
<gene>
    <name evidence="2" type="ORF">TSUD_139680</name>
</gene>
<sequence>MVAMIIFPLFSRSETNYSSLGWRDLMKIGEKNDNSWFSSNVSNLIGDGNMILFWEEKWLKMTPLKNLHPTLYSKTARRQGVVASMGYWQDRGWQWQFEWLDSLLPTEEAEDESLAELLVEVQLTIGKNNRRKWIPGLSGLFSVCSTYSLLQNMVVTTIEPDIVLAIQRLWSNDMPSKVGIFGWRLLLSSLPTRATLATRGVITNPHELSCAFCFREVEDIHHVLFNCRFSQQVWRKISHWMQVDDMNFENTCGHFNRFDNLVKGRIETNSSYGYVDWCNNTLACLHNI</sequence>
<proteinExistence type="predicted"/>
<dbReference type="Pfam" id="PF13966">
    <property type="entry name" value="zf-RVT"/>
    <property type="match status" value="1"/>
</dbReference>
<dbReference type="InterPro" id="IPR026960">
    <property type="entry name" value="RVT-Znf"/>
</dbReference>
<dbReference type="EMBL" id="DF973845">
    <property type="protein sequence ID" value="GAU41099.1"/>
    <property type="molecule type" value="Genomic_DNA"/>
</dbReference>
<name>A0A2Z6PA93_TRISU</name>
<reference evidence="3" key="1">
    <citation type="journal article" date="2017" name="Front. Plant Sci.">
        <title>Climate Clever Clovers: New Paradigm to Reduce the Environmental Footprint of Ruminants by Breeding Low Methanogenic Forages Utilizing Haplotype Variation.</title>
        <authorList>
            <person name="Kaur P."/>
            <person name="Appels R."/>
            <person name="Bayer P.E."/>
            <person name="Keeble-Gagnere G."/>
            <person name="Wang J."/>
            <person name="Hirakawa H."/>
            <person name="Shirasawa K."/>
            <person name="Vercoe P."/>
            <person name="Stefanova K."/>
            <person name="Durmic Z."/>
            <person name="Nichols P."/>
            <person name="Revell C."/>
            <person name="Isobe S.N."/>
            <person name="Edwards D."/>
            <person name="Erskine W."/>
        </authorList>
    </citation>
    <scope>NUCLEOTIDE SEQUENCE [LARGE SCALE GENOMIC DNA]</scope>
    <source>
        <strain evidence="3">cv. Daliak</strain>
    </source>
</reference>
<keyword evidence="3" id="KW-1185">Reference proteome</keyword>
<evidence type="ECO:0000259" key="1">
    <source>
        <dbReference type="Pfam" id="PF13966"/>
    </source>
</evidence>
<feature type="domain" description="Reverse transcriptase zinc-binding" evidence="1">
    <location>
        <begin position="141"/>
        <end position="234"/>
    </location>
</feature>
<organism evidence="2 3">
    <name type="scientific">Trifolium subterraneum</name>
    <name type="common">Subterranean clover</name>
    <dbReference type="NCBI Taxonomy" id="3900"/>
    <lineage>
        <taxon>Eukaryota</taxon>
        <taxon>Viridiplantae</taxon>
        <taxon>Streptophyta</taxon>
        <taxon>Embryophyta</taxon>
        <taxon>Tracheophyta</taxon>
        <taxon>Spermatophyta</taxon>
        <taxon>Magnoliopsida</taxon>
        <taxon>eudicotyledons</taxon>
        <taxon>Gunneridae</taxon>
        <taxon>Pentapetalae</taxon>
        <taxon>rosids</taxon>
        <taxon>fabids</taxon>
        <taxon>Fabales</taxon>
        <taxon>Fabaceae</taxon>
        <taxon>Papilionoideae</taxon>
        <taxon>50 kb inversion clade</taxon>
        <taxon>NPAAA clade</taxon>
        <taxon>Hologalegina</taxon>
        <taxon>IRL clade</taxon>
        <taxon>Trifolieae</taxon>
        <taxon>Trifolium</taxon>
    </lineage>
</organism>